<evidence type="ECO:0000256" key="13">
    <source>
        <dbReference type="ARBA" id="ARBA00048679"/>
    </source>
</evidence>
<dbReference type="AlphaFoldDB" id="A0A068TLT3"/>
<dbReference type="SMART" id="SM00220">
    <property type="entry name" value="S_TKc"/>
    <property type="match status" value="1"/>
</dbReference>
<dbReference type="Proteomes" id="UP000295252">
    <property type="component" value="Chromosome IV"/>
</dbReference>
<gene>
    <name evidence="17" type="ORF">GSCOC_T00014070001</name>
</gene>
<feature type="domain" description="Protein kinase" evidence="16">
    <location>
        <begin position="261"/>
        <end position="544"/>
    </location>
</feature>
<evidence type="ECO:0000256" key="14">
    <source>
        <dbReference type="SAM" id="MobiDB-lite"/>
    </source>
</evidence>
<evidence type="ECO:0000256" key="15">
    <source>
        <dbReference type="SAM" id="Phobius"/>
    </source>
</evidence>
<dbReference type="SUPFAM" id="SSF56112">
    <property type="entry name" value="Protein kinase-like (PK-like)"/>
    <property type="match status" value="1"/>
</dbReference>
<evidence type="ECO:0000256" key="12">
    <source>
        <dbReference type="ARBA" id="ARBA00047899"/>
    </source>
</evidence>
<feature type="region of interest" description="Disordered" evidence="14">
    <location>
        <begin position="412"/>
        <end position="444"/>
    </location>
</feature>
<evidence type="ECO:0000256" key="6">
    <source>
        <dbReference type="ARBA" id="ARBA00022729"/>
    </source>
</evidence>
<sequence length="554" mass="61580">MILTVMCITDDHLYINCGGKATSVDGRDYEADTQSYGGSTFFLSANKTWAYSSMGTFLEASEDKYILDKTYISNSDASLYSNARIAPISLKYYGFCLKNDNYTVKLDFAEIGWDTDTSSTIRKRVFDVEVQGGQHYLRDFDIQKEAGYVNRVFTKKFNVSVNDSRLEIHLYWTGKGSTYTPTKYYGPSISAITVKPAWELESEPVPRKKISSSVIAGIVGSAVVLILVLSWALVRIRHRKLKDGDPGFKNFDFSKLNAATNGFDRRNMIDVAGNVYRGELDGIQVAVKQLSAKSEEGAHEFITAIGTISALKHPNLATLVGSCAEQNLLVYKYMENVSLQHALFGPAEVKSELNWETRYKICLGVAEGLACLHESKQVIHCNIKPTNILLDKDFTVKISDFEYSQFHDSKHVDARPNKDETGLGSMPKPKMTGHMAPEQEKGNRLTPKADVFSFGIITLEIVSGQEICPLGSKDSNDYLPIKAYKHQVEGNLTALVDPDLKSSNYEPDEAHTMLCLAMTCVNPTADLRPTMSSVVKTLKDSEKFGGKKKTCCNF</sequence>
<proteinExistence type="predicted"/>
<evidence type="ECO:0000256" key="11">
    <source>
        <dbReference type="ARBA" id="ARBA00023180"/>
    </source>
</evidence>
<dbReference type="PANTHER" id="PTHR48006">
    <property type="entry name" value="LEUCINE-RICH REPEAT-CONTAINING PROTEIN DDB_G0281931-RELATED"/>
    <property type="match status" value="1"/>
</dbReference>
<keyword evidence="8" id="KW-0418">Kinase</keyword>
<evidence type="ECO:0000259" key="16">
    <source>
        <dbReference type="PROSITE" id="PS50011"/>
    </source>
</evidence>
<dbReference type="InterPro" id="IPR011009">
    <property type="entry name" value="Kinase-like_dom_sf"/>
</dbReference>
<dbReference type="PhylomeDB" id="A0A068TLT3"/>
<dbReference type="EC" id="2.7.11.1" evidence="2"/>
<keyword evidence="9" id="KW-0067">ATP-binding</keyword>
<keyword evidence="7" id="KW-0547">Nucleotide-binding</keyword>
<feature type="transmembrane region" description="Helical" evidence="15">
    <location>
        <begin position="214"/>
        <end position="234"/>
    </location>
</feature>
<dbReference type="OMA" id="AMRQKIC"/>
<dbReference type="Gene3D" id="3.30.200.20">
    <property type="entry name" value="Phosphorylase Kinase, domain 1"/>
    <property type="match status" value="1"/>
</dbReference>
<dbReference type="InterPro" id="IPR000719">
    <property type="entry name" value="Prot_kinase_dom"/>
</dbReference>
<keyword evidence="15" id="KW-0812">Transmembrane</keyword>
<evidence type="ECO:0000256" key="10">
    <source>
        <dbReference type="ARBA" id="ARBA00023170"/>
    </source>
</evidence>
<dbReference type="PROSITE" id="PS50011">
    <property type="entry name" value="PROTEIN_KINASE_DOM"/>
    <property type="match status" value="1"/>
</dbReference>
<dbReference type="Pfam" id="PF11721">
    <property type="entry name" value="Malectin"/>
    <property type="match status" value="1"/>
</dbReference>
<evidence type="ECO:0000256" key="4">
    <source>
        <dbReference type="ARBA" id="ARBA00022553"/>
    </source>
</evidence>
<dbReference type="FunFam" id="1.10.510.10:FF:001023">
    <property type="entry name" value="Os07g0541700 protein"/>
    <property type="match status" value="1"/>
</dbReference>
<name>A0A068TLT3_COFCA</name>
<evidence type="ECO:0000256" key="2">
    <source>
        <dbReference type="ARBA" id="ARBA00012513"/>
    </source>
</evidence>
<feature type="compositionally biased region" description="Basic and acidic residues" evidence="14">
    <location>
        <begin position="412"/>
        <end position="421"/>
    </location>
</feature>
<keyword evidence="4" id="KW-0597">Phosphoprotein</keyword>
<keyword evidence="3" id="KW-0723">Serine/threonine-protein kinase</keyword>
<protein>
    <recommendedName>
        <fullName evidence="2">non-specific serine/threonine protein kinase</fullName>
        <ecNumber evidence="2">2.7.11.1</ecNumber>
    </recommendedName>
</protein>
<comment type="catalytic activity">
    <reaction evidence="13">
        <text>L-seryl-[protein] + ATP = O-phospho-L-seryl-[protein] + ADP + H(+)</text>
        <dbReference type="Rhea" id="RHEA:17989"/>
        <dbReference type="Rhea" id="RHEA-COMP:9863"/>
        <dbReference type="Rhea" id="RHEA-COMP:11604"/>
        <dbReference type="ChEBI" id="CHEBI:15378"/>
        <dbReference type="ChEBI" id="CHEBI:29999"/>
        <dbReference type="ChEBI" id="CHEBI:30616"/>
        <dbReference type="ChEBI" id="CHEBI:83421"/>
        <dbReference type="ChEBI" id="CHEBI:456216"/>
        <dbReference type="EC" id="2.7.11.1"/>
    </reaction>
</comment>
<comment type="subcellular location">
    <subcellularLocation>
        <location evidence="1">Membrane</location>
        <topology evidence="1">Single-pass type I membrane protein</topology>
    </subcellularLocation>
</comment>
<evidence type="ECO:0000313" key="18">
    <source>
        <dbReference type="Proteomes" id="UP000295252"/>
    </source>
</evidence>
<dbReference type="EMBL" id="HG739085">
    <property type="protein sequence ID" value="CDO96894.1"/>
    <property type="molecule type" value="Genomic_DNA"/>
</dbReference>
<dbReference type="InterPro" id="IPR021720">
    <property type="entry name" value="Malectin_dom"/>
</dbReference>
<keyword evidence="15" id="KW-0472">Membrane</keyword>
<dbReference type="InParanoid" id="A0A068TLT3"/>
<reference evidence="18" key="1">
    <citation type="journal article" date="2014" name="Science">
        <title>The coffee genome provides insight into the convergent evolution of caffeine biosynthesis.</title>
        <authorList>
            <person name="Denoeud F."/>
            <person name="Carretero-Paulet L."/>
            <person name="Dereeper A."/>
            <person name="Droc G."/>
            <person name="Guyot R."/>
            <person name="Pietrella M."/>
            <person name="Zheng C."/>
            <person name="Alberti A."/>
            <person name="Anthony F."/>
            <person name="Aprea G."/>
            <person name="Aury J.M."/>
            <person name="Bento P."/>
            <person name="Bernard M."/>
            <person name="Bocs S."/>
            <person name="Campa C."/>
            <person name="Cenci A."/>
            <person name="Combes M.C."/>
            <person name="Crouzillat D."/>
            <person name="Da Silva C."/>
            <person name="Daddiego L."/>
            <person name="De Bellis F."/>
            <person name="Dussert S."/>
            <person name="Garsmeur O."/>
            <person name="Gayraud T."/>
            <person name="Guignon V."/>
            <person name="Jahn K."/>
            <person name="Jamilloux V."/>
            <person name="Joet T."/>
            <person name="Labadie K."/>
            <person name="Lan T."/>
            <person name="Leclercq J."/>
            <person name="Lepelley M."/>
            <person name="Leroy T."/>
            <person name="Li L.T."/>
            <person name="Librado P."/>
            <person name="Lopez L."/>
            <person name="Munoz A."/>
            <person name="Noel B."/>
            <person name="Pallavicini A."/>
            <person name="Perrotta G."/>
            <person name="Poncet V."/>
            <person name="Pot D."/>
            <person name="Priyono X."/>
            <person name="Rigoreau M."/>
            <person name="Rouard M."/>
            <person name="Rozas J."/>
            <person name="Tranchant-Dubreuil C."/>
            <person name="VanBuren R."/>
            <person name="Zhang Q."/>
            <person name="Andrade A.C."/>
            <person name="Argout X."/>
            <person name="Bertrand B."/>
            <person name="de Kochko A."/>
            <person name="Graziosi G."/>
            <person name="Henry R.J."/>
            <person name="Jayarama X."/>
            <person name="Ming R."/>
            <person name="Nagai C."/>
            <person name="Rounsley S."/>
            <person name="Sankoff D."/>
            <person name="Giuliano G."/>
            <person name="Albert V.A."/>
            <person name="Wincker P."/>
            <person name="Lashermes P."/>
        </authorList>
    </citation>
    <scope>NUCLEOTIDE SEQUENCE [LARGE SCALE GENOMIC DNA]</scope>
    <source>
        <strain evidence="18">cv. DH200-94</strain>
    </source>
</reference>
<dbReference type="GO" id="GO:0005524">
    <property type="term" value="F:ATP binding"/>
    <property type="evidence" value="ECO:0007669"/>
    <property type="project" value="UniProtKB-KW"/>
</dbReference>
<keyword evidence="11" id="KW-0325">Glycoprotein</keyword>
<keyword evidence="10" id="KW-0675">Receptor</keyword>
<dbReference type="Gene3D" id="1.10.510.10">
    <property type="entry name" value="Transferase(Phosphotransferase) domain 1"/>
    <property type="match status" value="1"/>
</dbReference>
<dbReference type="GO" id="GO:0016020">
    <property type="term" value="C:membrane"/>
    <property type="evidence" value="ECO:0007669"/>
    <property type="project" value="UniProtKB-SubCell"/>
</dbReference>
<keyword evidence="18" id="KW-1185">Reference proteome</keyword>
<dbReference type="InterPro" id="IPR051824">
    <property type="entry name" value="LRR_Rcpt-Like_S/T_Kinase"/>
</dbReference>
<evidence type="ECO:0000256" key="7">
    <source>
        <dbReference type="ARBA" id="ARBA00022741"/>
    </source>
</evidence>
<accession>A0A068TLT3</accession>
<dbReference type="Gene3D" id="2.60.120.430">
    <property type="entry name" value="Galactose-binding lectin"/>
    <property type="match status" value="1"/>
</dbReference>
<keyword evidence="6" id="KW-0732">Signal</keyword>
<evidence type="ECO:0000256" key="1">
    <source>
        <dbReference type="ARBA" id="ARBA00004479"/>
    </source>
</evidence>
<organism evidence="17 18">
    <name type="scientific">Coffea canephora</name>
    <name type="common">Robusta coffee</name>
    <dbReference type="NCBI Taxonomy" id="49390"/>
    <lineage>
        <taxon>Eukaryota</taxon>
        <taxon>Viridiplantae</taxon>
        <taxon>Streptophyta</taxon>
        <taxon>Embryophyta</taxon>
        <taxon>Tracheophyta</taxon>
        <taxon>Spermatophyta</taxon>
        <taxon>Magnoliopsida</taxon>
        <taxon>eudicotyledons</taxon>
        <taxon>Gunneridae</taxon>
        <taxon>Pentapetalae</taxon>
        <taxon>asterids</taxon>
        <taxon>lamiids</taxon>
        <taxon>Gentianales</taxon>
        <taxon>Rubiaceae</taxon>
        <taxon>Ixoroideae</taxon>
        <taxon>Gardenieae complex</taxon>
        <taxon>Bertiereae - Coffeeae clade</taxon>
        <taxon>Coffeeae</taxon>
        <taxon>Coffea</taxon>
    </lineage>
</organism>
<comment type="catalytic activity">
    <reaction evidence="12">
        <text>L-threonyl-[protein] + ATP = O-phospho-L-threonyl-[protein] + ADP + H(+)</text>
        <dbReference type="Rhea" id="RHEA:46608"/>
        <dbReference type="Rhea" id="RHEA-COMP:11060"/>
        <dbReference type="Rhea" id="RHEA-COMP:11605"/>
        <dbReference type="ChEBI" id="CHEBI:15378"/>
        <dbReference type="ChEBI" id="CHEBI:30013"/>
        <dbReference type="ChEBI" id="CHEBI:30616"/>
        <dbReference type="ChEBI" id="CHEBI:61977"/>
        <dbReference type="ChEBI" id="CHEBI:456216"/>
        <dbReference type="EC" id="2.7.11.1"/>
    </reaction>
</comment>
<evidence type="ECO:0000256" key="8">
    <source>
        <dbReference type="ARBA" id="ARBA00022777"/>
    </source>
</evidence>
<keyword evidence="15" id="KW-1133">Transmembrane helix</keyword>
<keyword evidence="5" id="KW-0808">Transferase</keyword>
<dbReference type="GO" id="GO:0004674">
    <property type="term" value="F:protein serine/threonine kinase activity"/>
    <property type="evidence" value="ECO:0007669"/>
    <property type="project" value="UniProtKB-KW"/>
</dbReference>
<evidence type="ECO:0000313" key="17">
    <source>
        <dbReference type="EMBL" id="CDO96894.1"/>
    </source>
</evidence>
<evidence type="ECO:0000256" key="5">
    <source>
        <dbReference type="ARBA" id="ARBA00022679"/>
    </source>
</evidence>
<evidence type="ECO:0000256" key="9">
    <source>
        <dbReference type="ARBA" id="ARBA00022840"/>
    </source>
</evidence>
<evidence type="ECO:0000256" key="3">
    <source>
        <dbReference type="ARBA" id="ARBA00022527"/>
    </source>
</evidence>
<dbReference type="PANTHER" id="PTHR48006:SF44">
    <property type="entry name" value="PROTEIN KINASE DOMAIN-CONTAINING PROTEIN"/>
    <property type="match status" value="1"/>
</dbReference>
<dbReference type="InterPro" id="IPR001245">
    <property type="entry name" value="Ser-Thr/Tyr_kinase_cat_dom"/>
</dbReference>
<dbReference type="Pfam" id="PF07714">
    <property type="entry name" value="PK_Tyr_Ser-Thr"/>
    <property type="match status" value="1"/>
</dbReference>
<dbReference type="STRING" id="49390.A0A068TLT3"/>
<dbReference type="Gramene" id="CDO96894">
    <property type="protein sequence ID" value="CDO96894"/>
    <property type="gene ID" value="GSCOC_T00014070001"/>
</dbReference>